<sequence length="157" mass="17507">MSLIGLKSSIHLLTFSIGFGGSFFYSYIASPLAFKYLERSQFSILQNHVFPIYFLGQTLIPSVLGLSSTIPLTNLSISMLVVSTITSGMNYLWLMPKCRKIKEERNYLINNNLDKVDGIETADFKQKTKEFGIYHGISLLCNLLSVGSLAVYGLTFA</sequence>
<dbReference type="Proteomes" id="UP001152531">
    <property type="component" value="Unassembled WGS sequence"/>
</dbReference>
<dbReference type="EMBL" id="CALSDN010000003">
    <property type="protein sequence ID" value="CAH6720350.1"/>
    <property type="molecule type" value="Genomic_DNA"/>
</dbReference>
<reference evidence="1" key="1">
    <citation type="submission" date="2022-06" db="EMBL/GenBank/DDBJ databases">
        <authorList>
            <person name="Legras J.-L."/>
            <person name="Devillers H."/>
            <person name="Grondin C."/>
        </authorList>
    </citation>
    <scope>NUCLEOTIDE SEQUENCE</scope>
    <source>
        <strain evidence="1">CLIB 1444</strain>
    </source>
</reference>
<organism evidence="1 2">
    <name type="scientific">[Candida] jaroonii</name>
    <dbReference type="NCBI Taxonomy" id="467808"/>
    <lineage>
        <taxon>Eukaryota</taxon>
        <taxon>Fungi</taxon>
        <taxon>Dikarya</taxon>
        <taxon>Ascomycota</taxon>
        <taxon>Saccharomycotina</taxon>
        <taxon>Pichiomycetes</taxon>
        <taxon>Debaryomycetaceae</taxon>
        <taxon>Yamadazyma</taxon>
    </lineage>
</organism>
<gene>
    <name evidence="1" type="ORF">CLIB1444_03S09956</name>
</gene>
<comment type="caution">
    <text evidence="1">The sequence shown here is derived from an EMBL/GenBank/DDBJ whole genome shotgun (WGS) entry which is preliminary data.</text>
</comment>
<accession>A0ACA9Y6H2</accession>
<protein>
    <submittedName>
        <fullName evidence="1">Uncharacterized mitochondrial outer membrane protein</fullName>
    </submittedName>
</protein>
<name>A0ACA9Y6H2_9ASCO</name>
<evidence type="ECO:0000313" key="2">
    <source>
        <dbReference type="Proteomes" id="UP001152531"/>
    </source>
</evidence>
<proteinExistence type="predicted"/>
<evidence type="ECO:0000313" key="1">
    <source>
        <dbReference type="EMBL" id="CAH6720350.1"/>
    </source>
</evidence>
<keyword evidence="2" id="KW-1185">Reference proteome</keyword>